<evidence type="ECO:0000313" key="6">
    <source>
        <dbReference type="Proteomes" id="UP000053820"/>
    </source>
</evidence>
<keyword evidence="2" id="KW-0378">Hydrolase</keyword>
<accession>A0A0C9VRR8</accession>
<dbReference type="InterPro" id="IPR049730">
    <property type="entry name" value="SNF2/RAD54-like_C"/>
</dbReference>
<dbReference type="Gene3D" id="3.40.50.300">
    <property type="entry name" value="P-loop containing nucleotide triphosphate hydrolases"/>
    <property type="match status" value="1"/>
</dbReference>
<dbReference type="AlphaFoldDB" id="A0A0C9VRR8"/>
<organism evidence="5 6">
    <name type="scientific">Hydnomerulius pinastri MD-312</name>
    <dbReference type="NCBI Taxonomy" id="994086"/>
    <lineage>
        <taxon>Eukaryota</taxon>
        <taxon>Fungi</taxon>
        <taxon>Dikarya</taxon>
        <taxon>Basidiomycota</taxon>
        <taxon>Agaricomycotina</taxon>
        <taxon>Agaricomycetes</taxon>
        <taxon>Agaricomycetidae</taxon>
        <taxon>Boletales</taxon>
        <taxon>Boletales incertae sedis</taxon>
        <taxon>Leucogyrophana</taxon>
    </lineage>
</organism>
<dbReference type="Proteomes" id="UP000053820">
    <property type="component" value="Unassembled WGS sequence"/>
</dbReference>
<evidence type="ECO:0000256" key="2">
    <source>
        <dbReference type="ARBA" id="ARBA00022801"/>
    </source>
</evidence>
<dbReference type="InterPro" id="IPR050628">
    <property type="entry name" value="SNF2_RAD54_helicase_TF"/>
</dbReference>
<dbReference type="InterPro" id="IPR001650">
    <property type="entry name" value="Helicase_C-like"/>
</dbReference>
<evidence type="ECO:0000313" key="5">
    <source>
        <dbReference type="EMBL" id="KIJ60525.1"/>
    </source>
</evidence>
<keyword evidence="6" id="KW-1185">Reference proteome</keyword>
<dbReference type="GO" id="GO:0016787">
    <property type="term" value="F:hydrolase activity"/>
    <property type="evidence" value="ECO:0007669"/>
    <property type="project" value="UniProtKB-KW"/>
</dbReference>
<dbReference type="SUPFAM" id="SSF52540">
    <property type="entry name" value="P-loop containing nucleoside triphosphate hydrolases"/>
    <property type="match status" value="1"/>
</dbReference>
<evidence type="ECO:0000259" key="4">
    <source>
        <dbReference type="Pfam" id="PF00271"/>
    </source>
</evidence>
<dbReference type="GO" id="GO:0008094">
    <property type="term" value="F:ATP-dependent activity, acting on DNA"/>
    <property type="evidence" value="ECO:0007669"/>
    <property type="project" value="TreeGrafter"/>
</dbReference>
<dbReference type="Pfam" id="PF00271">
    <property type="entry name" value="Helicase_C"/>
    <property type="match status" value="1"/>
</dbReference>
<keyword evidence="3" id="KW-0067">ATP-binding</keyword>
<protein>
    <recommendedName>
        <fullName evidence="4">Helicase C-terminal domain-containing protein</fullName>
    </recommendedName>
</protein>
<dbReference type="GO" id="GO:0006281">
    <property type="term" value="P:DNA repair"/>
    <property type="evidence" value="ECO:0007669"/>
    <property type="project" value="TreeGrafter"/>
</dbReference>
<reference evidence="5 6" key="1">
    <citation type="submission" date="2014-04" db="EMBL/GenBank/DDBJ databases">
        <title>Evolutionary Origins and Diversification of the Mycorrhizal Mutualists.</title>
        <authorList>
            <consortium name="DOE Joint Genome Institute"/>
            <consortium name="Mycorrhizal Genomics Consortium"/>
            <person name="Kohler A."/>
            <person name="Kuo A."/>
            <person name="Nagy L.G."/>
            <person name="Floudas D."/>
            <person name="Copeland A."/>
            <person name="Barry K.W."/>
            <person name="Cichocki N."/>
            <person name="Veneault-Fourrey C."/>
            <person name="LaButti K."/>
            <person name="Lindquist E.A."/>
            <person name="Lipzen A."/>
            <person name="Lundell T."/>
            <person name="Morin E."/>
            <person name="Murat C."/>
            <person name="Riley R."/>
            <person name="Ohm R."/>
            <person name="Sun H."/>
            <person name="Tunlid A."/>
            <person name="Henrissat B."/>
            <person name="Grigoriev I.V."/>
            <person name="Hibbett D.S."/>
            <person name="Martin F."/>
        </authorList>
    </citation>
    <scope>NUCLEOTIDE SEQUENCE [LARGE SCALE GENOMIC DNA]</scope>
    <source>
        <strain evidence="5 6">MD-312</strain>
    </source>
</reference>
<dbReference type="HOGENOM" id="CLU_2121398_0_0_1"/>
<gene>
    <name evidence="5" type="ORF">HYDPIDRAFT_98528</name>
</gene>
<dbReference type="PANTHER" id="PTHR45626">
    <property type="entry name" value="TRANSCRIPTION TERMINATION FACTOR 2-RELATED"/>
    <property type="match status" value="1"/>
</dbReference>
<feature type="domain" description="Helicase C-terminal" evidence="4">
    <location>
        <begin position="26"/>
        <end position="66"/>
    </location>
</feature>
<dbReference type="PANTHER" id="PTHR45626:SF16">
    <property type="entry name" value="ATP-DEPENDENT HELICASE ULS1"/>
    <property type="match status" value="1"/>
</dbReference>
<dbReference type="CDD" id="cd18793">
    <property type="entry name" value="SF2_C_SNF"/>
    <property type="match status" value="1"/>
</dbReference>
<dbReference type="GO" id="GO:0005634">
    <property type="term" value="C:nucleus"/>
    <property type="evidence" value="ECO:0007669"/>
    <property type="project" value="TreeGrafter"/>
</dbReference>
<name>A0A0C9VRR8_9AGAM</name>
<proteinExistence type="predicted"/>
<evidence type="ECO:0000256" key="1">
    <source>
        <dbReference type="ARBA" id="ARBA00022741"/>
    </source>
</evidence>
<dbReference type="InterPro" id="IPR027417">
    <property type="entry name" value="P-loop_NTPase"/>
</dbReference>
<sequence>MCTCFTVASPFLSIILTVRPDHGELNSIRAGGVGLNITSANHVILAEPCWNPFVEEQAIGRAYRIGQTKSVAVHKIVTLFSVEDEMIECRMRSMNEKYDNAHIVLEPCILDPVC</sequence>
<dbReference type="EMBL" id="KN839871">
    <property type="protein sequence ID" value="KIJ60525.1"/>
    <property type="molecule type" value="Genomic_DNA"/>
</dbReference>
<dbReference type="OrthoDB" id="448448at2759"/>
<keyword evidence="1" id="KW-0547">Nucleotide-binding</keyword>
<evidence type="ECO:0000256" key="3">
    <source>
        <dbReference type="ARBA" id="ARBA00022840"/>
    </source>
</evidence>
<dbReference type="GO" id="GO:0005524">
    <property type="term" value="F:ATP binding"/>
    <property type="evidence" value="ECO:0007669"/>
    <property type="project" value="UniProtKB-KW"/>
</dbReference>